<evidence type="ECO:0000313" key="9">
    <source>
        <dbReference type="EMBL" id="MBY0096608.1"/>
    </source>
</evidence>
<feature type="domain" description="Dynamin N-terminal" evidence="8">
    <location>
        <begin position="640"/>
        <end position="867"/>
    </location>
</feature>
<sequence>MGLLVAQKDKQLLGKIMKLHHLFTQHEDLEASAKSKELGRKTLEREFAIAFCGHFSAGKSSMINSLIGEDILPSSPIPTSANLVKVKSGEEYARVYFKEGKPRLYPAPYDYDTVKNYCKDGDQIESLEISHKGSGLLNDVVVMDTPGIDSADDAHRIATESALHLADLVLYVMDYNHVQSELNFLFTKQLTEAGKELYLVVNMIDKHREEELRFEDFKKSVVDSFAAWGVHPKGIYFTSLKKPGLKHNQFNELQQFLQGRIQKREEMLPESVYKSLVKVSEDHVKLLTEKAEDQILVRTDRLQEVPEANWAQLTEEHQKIKSKINELKSQENKVLSNFTNGMEDILKNAYLMPFKTRELAESYLTSMQPDFKVGLFFAKQKTLQERADRLELFYLDLAEKVQAQLDWHLKEFLLTNLKEQGIENDGLRGMAQSFKVNFPKELLQQTIKTGAVVSGDYVLNYTNDVAEAVKKQAREQLRIFRESYLDAVRSLSEKEMAEASKQEVKLRQLVDSYEELLEIQESLSIRKKAVFEVLFGDVQSLPHLEEAASLFISEIDEEVVLNSGNNILKKPSEGKASKKEEPNGESVSKENLENYHAEVNKLVEKLRVTADEVESLPGLKRIRKELIDKSQRLENQQFTVALFGAFSAGKSSFANALIGENLLPVSPNPTTAAINKIKPIDDEHPHGTVLVKVKDNKQLLEEINRSLKLFNLESADFPQAIDRIDSIQLSQATTGAAEKLHHSFLRAFSTGYYLFENRMGNVFSTDLDSFRGYVADEEKSCFVEWIEVYYDCELTREGISLVDTPGADSINARHTGVAFDYIKNSDAILFVTYYNHAFSRADREFLIQLGRVKDTFELDKMFFIVNAIDLANSEKELEDVLEYVTGQLVQYGIKNPHLHPVSSLQALKEKTENKGGNSRFDQFEQSFYSFISDDLMKMAMDSAEAKWQLSLQTLGKLLQSAEEGQEAKEEKLAALEEERKTVLQHIKGKDTDFLQKQLIQESDELVYYIKQRVFLRFSDFFRESFNPSVIKDDGRDLKQALQSALNELIETIGFDFLQEMRATTLRVESFITKLLEEFQNRLSDELQKMSADLAISKLEITNYEKVDFNIAFKELDKKIFRKALGMFKNPKAFFEKDEKRAMSEEIERLLQLPADEYLQVQGKFLREHYLNALEKHLEHIRNEWQEQTEEYYTGVKSTLSTDFPIEELKNTYNKVKSLS</sequence>
<dbReference type="SUPFAM" id="SSF52540">
    <property type="entry name" value="P-loop containing nucleoside triphosphate hydrolases"/>
    <property type="match status" value="2"/>
</dbReference>
<dbReference type="Pfam" id="PF00350">
    <property type="entry name" value="Dynamin_N"/>
    <property type="match status" value="2"/>
</dbReference>
<dbReference type="PANTHER" id="PTHR10465:SF0">
    <property type="entry name" value="SARCALUMENIN"/>
    <property type="match status" value="1"/>
</dbReference>
<evidence type="ECO:0000256" key="1">
    <source>
        <dbReference type="ARBA" id="ARBA00004370"/>
    </source>
</evidence>
<evidence type="ECO:0000256" key="2">
    <source>
        <dbReference type="ARBA" id="ARBA00022741"/>
    </source>
</evidence>
<keyword evidence="5" id="KW-0472">Membrane</keyword>
<feature type="domain" description="Dynamin N-terminal" evidence="8">
    <location>
        <begin position="49"/>
        <end position="202"/>
    </location>
</feature>
<evidence type="ECO:0000256" key="3">
    <source>
        <dbReference type="ARBA" id="ARBA00022801"/>
    </source>
</evidence>
<proteinExistence type="predicted"/>
<dbReference type="Gene3D" id="3.40.50.300">
    <property type="entry name" value="P-loop containing nucleotide triphosphate hydrolases"/>
    <property type="match status" value="2"/>
</dbReference>
<feature type="region of interest" description="Disordered" evidence="7">
    <location>
        <begin position="570"/>
        <end position="591"/>
    </location>
</feature>
<dbReference type="InterPro" id="IPR027417">
    <property type="entry name" value="P-loop_NTPase"/>
</dbReference>
<dbReference type="CDD" id="cd09912">
    <property type="entry name" value="DLP_2"/>
    <property type="match status" value="2"/>
</dbReference>
<comment type="caution">
    <text evidence="9">The sequence shown here is derived from an EMBL/GenBank/DDBJ whole genome shotgun (WGS) entry which is preliminary data.</text>
</comment>
<dbReference type="PANTHER" id="PTHR10465">
    <property type="entry name" value="TRANSMEMBRANE GTPASE FZO1"/>
    <property type="match status" value="1"/>
</dbReference>
<dbReference type="InterPro" id="IPR045063">
    <property type="entry name" value="Dynamin_N"/>
</dbReference>
<gene>
    <name evidence="9" type="ORF">H0185_07290</name>
</gene>
<dbReference type="EMBL" id="JACWFH010000008">
    <property type="protein sequence ID" value="MBY0096608.1"/>
    <property type="molecule type" value="Genomic_DNA"/>
</dbReference>
<evidence type="ECO:0000256" key="5">
    <source>
        <dbReference type="ARBA" id="ARBA00023136"/>
    </source>
</evidence>
<evidence type="ECO:0000256" key="4">
    <source>
        <dbReference type="ARBA" id="ARBA00023134"/>
    </source>
</evidence>
<comment type="subcellular location">
    <subcellularLocation>
        <location evidence="1">Membrane</location>
    </subcellularLocation>
</comment>
<reference evidence="9 10" key="1">
    <citation type="submission" date="2020-07" db="EMBL/GenBank/DDBJ databases">
        <title>Fungal Genomes of the International Space Station.</title>
        <authorList>
            <person name="Seuylemezian A."/>
            <person name="Singh N.K."/>
            <person name="Wood J."/>
            <person name="Venkateswaran K."/>
        </authorList>
    </citation>
    <scope>NUCLEOTIDE SEQUENCE [LARGE SCALE GENOMIC DNA]</scope>
    <source>
        <strain evidence="9 10">PL-B2</strain>
    </source>
</reference>
<keyword evidence="2" id="KW-0547">Nucleotide-binding</keyword>
<dbReference type="Proteomes" id="UP000769780">
    <property type="component" value="Unassembled WGS sequence"/>
</dbReference>
<evidence type="ECO:0000256" key="7">
    <source>
        <dbReference type="SAM" id="MobiDB-lite"/>
    </source>
</evidence>
<protein>
    <submittedName>
        <fullName evidence="9">Dynamin family GTPase</fullName>
    </submittedName>
</protein>
<organism evidence="9 10">
    <name type="scientific">Mesobacillus maritimus</name>
    <dbReference type="NCBI Taxonomy" id="1643336"/>
    <lineage>
        <taxon>Bacteria</taxon>
        <taxon>Bacillati</taxon>
        <taxon>Bacillota</taxon>
        <taxon>Bacilli</taxon>
        <taxon>Bacillales</taxon>
        <taxon>Bacillaceae</taxon>
        <taxon>Mesobacillus</taxon>
    </lineage>
</organism>
<dbReference type="InterPro" id="IPR027094">
    <property type="entry name" value="Mitofusin_fam"/>
</dbReference>
<name>A0ABS7K324_9BACI</name>
<feature type="coiled-coil region" evidence="6">
    <location>
        <begin position="592"/>
        <end position="636"/>
    </location>
</feature>
<evidence type="ECO:0000259" key="8">
    <source>
        <dbReference type="Pfam" id="PF00350"/>
    </source>
</evidence>
<dbReference type="RefSeq" id="WP_221872611.1">
    <property type="nucleotide sequence ID" value="NZ_JACWFH010000008.1"/>
</dbReference>
<keyword evidence="10" id="KW-1185">Reference proteome</keyword>
<keyword evidence="3" id="KW-0378">Hydrolase</keyword>
<evidence type="ECO:0000313" key="10">
    <source>
        <dbReference type="Proteomes" id="UP000769780"/>
    </source>
</evidence>
<evidence type="ECO:0000256" key="6">
    <source>
        <dbReference type="SAM" id="Coils"/>
    </source>
</evidence>
<keyword evidence="4" id="KW-0342">GTP-binding</keyword>
<accession>A0ABS7K324</accession>
<feature type="coiled-coil region" evidence="6">
    <location>
        <begin position="958"/>
        <end position="985"/>
    </location>
</feature>
<keyword evidence="6" id="KW-0175">Coiled coil</keyword>